<dbReference type="EMBL" id="LUGH01001596">
    <property type="protein sequence ID" value="OBZ80928.1"/>
    <property type="molecule type" value="Genomic_DNA"/>
</dbReference>
<keyword evidence="3" id="KW-1185">Reference proteome</keyword>
<accession>A0A1C7MVZ5</accession>
<evidence type="ECO:0000313" key="2">
    <source>
        <dbReference type="EMBL" id="OBZ80928.1"/>
    </source>
</evidence>
<dbReference type="Proteomes" id="UP000093000">
    <property type="component" value="Unassembled WGS sequence"/>
</dbReference>
<sequence>MRFEGKIEEREADAATENKNHAVCADGYDVKEAEEEVWEIEDEDDHNCTVTDAIKDVSRVIRQSDEDASTNARLSDNTLILNVATKLVELCKSLDSKQDKKNLTDSIEKVLNKTEENKTENALPPKTRTNTKGRPKNVKRNQTHYEHTLEKEKEDVKEAVSQKKKEAIEKTKTELIIRKRKPDQIAYGKSDCVFDIHDRPNKRTRGNTNPTIRSILSASINESEITGYLDPKADGNCDFRAVAFLIDRNNSYYPDGDQYLEFRRKMLQTYKNIKPLNEKHFAVFQVEKLGKVIEKGLKKKRDKAEWCYGPDCGQLVADRYGVPVCLYPSAESELPGISPPLTLLPLNLPKKKQVKARCYPYSERS</sequence>
<name>A0A1C7MVZ5_9FUNG</name>
<evidence type="ECO:0000313" key="3">
    <source>
        <dbReference type="Proteomes" id="UP000093000"/>
    </source>
</evidence>
<reference evidence="2 3" key="1">
    <citation type="submission" date="2016-03" db="EMBL/GenBank/DDBJ databases">
        <title>Choanephora cucurbitarum.</title>
        <authorList>
            <person name="Min B."/>
            <person name="Park H."/>
            <person name="Park J.-H."/>
            <person name="Shin H.-D."/>
            <person name="Choi I.-G."/>
        </authorList>
    </citation>
    <scope>NUCLEOTIDE SEQUENCE [LARGE SCALE GENOMIC DNA]</scope>
    <source>
        <strain evidence="2 3">KUS-F28377</strain>
    </source>
</reference>
<organism evidence="2 3">
    <name type="scientific">Choanephora cucurbitarum</name>
    <dbReference type="NCBI Taxonomy" id="101091"/>
    <lineage>
        <taxon>Eukaryota</taxon>
        <taxon>Fungi</taxon>
        <taxon>Fungi incertae sedis</taxon>
        <taxon>Mucoromycota</taxon>
        <taxon>Mucoromycotina</taxon>
        <taxon>Mucoromycetes</taxon>
        <taxon>Mucorales</taxon>
        <taxon>Mucorineae</taxon>
        <taxon>Choanephoraceae</taxon>
        <taxon>Choanephoroideae</taxon>
        <taxon>Choanephora</taxon>
    </lineage>
</organism>
<evidence type="ECO:0008006" key="4">
    <source>
        <dbReference type="Google" id="ProtNLM"/>
    </source>
</evidence>
<dbReference type="AlphaFoldDB" id="A0A1C7MVZ5"/>
<dbReference type="Gene3D" id="3.90.70.80">
    <property type="match status" value="1"/>
</dbReference>
<feature type="region of interest" description="Disordered" evidence="1">
    <location>
        <begin position="114"/>
        <end position="139"/>
    </location>
</feature>
<gene>
    <name evidence="2" type="ORF">A0J61_11023</name>
</gene>
<evidence type="ECO:0000256" key="1">
    <source>
        <dbReference type="SAM" id="MobiDB-lite"/>
    </source>
</evidence>
<dbReference type="InParanoid" id="A0A1C7MVZ5"/>
<dbReference type="CDD" id="cd22744">
    <property type="entry name" value="OTU"/>
    <property type="match status" value="1"/>
</dbReference>
<comment type="caution">
    <text evidence="2">The sequence shown here is derived from an EMBL/GenBank/DDBJ whole genome shotgun (WGS) entry which is preliminary data.</text>
</comment>
<feature type="compositionally biased region" description="Basic residues" evidence="1">
    <location>
        <begin position="129"/>
        <end position="139"/>
    </location>
</feature>
<proteinExistence type="predicted"/>
<protein>
    <recommendedName>
        <fullName evidence="4">OTU domain-containing protein</fullName>
    </recommendedName>
</protein>
<dbReference type="STRING" id="101091.A0A1C7MVZ5"/>
<dbReference type="OrthoDB" id="2379842at2759"/>